<evidence type="ECO:0000256" key="12">
    <source>
        <dbReference type="ARBA" id="ARBA00042677"/>
    </source>
</evidence>
<accession>A0A1G4I7I7</accession>
<evidence type="ECO:0000259" key="14">
    <source>
        <dbReference type="Pfam" id="PF07522"/>
    </source>
</evidence>
<dbReference type="RefSeq" id="XP_067079101.1">
    <property type="nucleotide sequence ID" value="XM_067223000.1"/>
</dbReference>
<feature type="compositionally biased region" description="Polar residues" evidence="13">
    <location>
        <begin position="556"/>
        <end position="565"/>
    </location>
</feature>
<evidence type="ECO:0000256" key="11">
    <source>
        <dbReference type="ARBA" id="ARBA00039759"/>
    </source>
</evidence>
<dbReference type="EMBL" id="CZPT02000809">
    <property type="protein sequence ID" value="SCU67827.1"/>
    <property type="molecule type" value="Genomic_DNA"/>
</dbReference>
<dbReference type="Gene3D" id="3.40.50.12650">
    <property type="match status" value="2"/>
</dbReference>
<organism evidence="15 16">
    <name type="scientific">Trypanosoma equiperdum</name>
    <dbReference type="NCBI Taxonomy" id="5694"/>
    <lineage>
        <taxon>Eukaryota</taxon>
        <taxon>Discoba</taxon>
        <taxon>Euglenozoa</taxon>
        <taxon>Kinetoplastea</taxon>
        <taxon>Metakinetoplastina</taxon>
        <taxon>Trypanosomatida</taxon>
        <taxon>Trypanosomatidae</taxon>
        <taxon>Trypanosoma</taxon>
    </lineage>
</organism>
<dbReference type="PANTHER" id="PTHR23240">
    <property type="entry name" value="DNA CROSS-LINK REPAIR PROTEIN PSO2/SNM1-RELATED"/>
    <property type="match status" value="1"/>
</dbReference>
<evidence type="ECO:0000313" key="15">
    <source>
        <dbReference type="EMBL" id="SCU67827.1"/>
    </source>
</evidence>
<proteinExistence type="inferred from homology"/>
<dbReference type="PANTHER" id="PTHR23240:SF8">
    <property type="entry name" value="PROTEIN ARTEMIS"/>
    <property type="match status" value="1"/>
</dbReference>
<feature type="region of interest" description="Disordered" evidence="13">
    <location>
        <begin position="555"/>
        <end position="638"/>
    </location>
</feature>
<dbReference type="InterPro" id="IPR011084">
    <property type="entry name" value="DRMBL"/>
</dbReference>
<dbReference type="GO" id="GO:0003684">
    <property type="term" value="F:damaged DNA binding"/>
    <property type="evidence" value="ECO:0007669"/>
    <property type="project" value="TreeGrafter"/>
</dbReference>
<evidence type="ECO:0000256" key="2">
    <source>
        <dbReference type="ARBA" id="ARBA00010304"/>
    </source>
</evidence>
<dbReference type="SUPFAM" id="SSF56281">
    <property type="entry name" value="Metallo-hydrolase/oxidoreductase"/>
    <property type="match status" value="1"/>
</dbReference>
<feature type="compositionally biased region" description="Acidic residues" evidence="13">
    <location>
        <begin position="613"/>
        <end position="622"/>
    </location>
</feature>
<comment type="subcellular location">
    <subcellularLocation>
        <location evidence="1">Nucleus</location>
    </subcellularLocation>
</comment>
<dbReference type="VEuPathDB" id="TriTrypDB:TEOVI_000698600"/>
<keyword evidence="5" id="KW-0227">DNA damage</keyword>
<evidence type="ECO:0000256" key="4">
    <source>
        <dbReference type="ARBA" id="ARBA00022759"/>
    </source>
</evidence>
<feature type="compositionally biased region" description="Basic and acidic residues" evidence="13">
    <location>
        <begin position="703"/>
        <end position="713"/>
    </location>
</feature>
<dbReference type="GO" id="GO:0004519">
    <property type="term" value="F:endonuclease activity"/>
    <property type="evidence" value="ECO:0007669"/>
    <property type="project" value="UniProtKB-KW"/>
</dbReference>
<keyword evidence="6" id="KW-0378">Hydrolase</keyword>
<dbReference type="GO" id="GO:0006310">
    <property type="term" value="P:DNA recombination"/>
    <property type="evidence" value="ECO:0007669"/>
    <property type="project" value="UniProtKB-KW"/>
</dbReference>
<feature type="compositionally biased region" description="Basic and acidic residues" evidence="13">
    <location>
        <begin position="569"/>
        <end position="581"/>
    </location>
</feature>
<evidence type="ECO:0000256" key="1">
    <source>
        <dbReference type="ARBA" id="ARBA00004123"/>
    </source>
</evidence>
<dbReference type="CDD" id="cd16273">
    <property type="entry name" value="SNM1A-1C-like_MBL-fold"/>
    <property type="match status" value="1"/>
</dbReference>
<evidence type="ECO:0000256" key="8">
    <source>
        <dbReference type="ARBA" id="ARBA00023172"/>
    </source>
</evidence>
<evidence type="ECO:0000313" key="16">
    <source>
        <dbReference type="Proteomes" id="UP000195570"/>
    </source>
</evidence>
<protein>
    <recommendedName>
        <fullName evidence="11">Protein artemis</fullName>
    </recommendedName>
    <alternativeName>
        <fullName evidence="12">DNA cross-link repair 1C protein</fullName>
    </alternativeName>
</protein>
<keyword evidence="9" id="KW-0234">DNA repair</keyword>
<comment type="caution">
    <text evidence="15">The sequence shown here is derived from an EMBL/GenBank/DDBJ whole genome shotgun (WGS) entry which is preliminary data.</text>
</comment>
<dbReference type="Pfam" id="PF07522">
    <property type="entry name" value="DRMBL"/>
    <property type="match status" value="1"/>
</dbReference>
<keyword evidence="4" id="KW-0255">Endonuclease</keyword>
<dbReference type="GO" id="GO:0006303">
    <property type="term" value="P:double-strand break repair via nonhomologous end joining"/>
    <property type="evidence" value="ECO:0007669"/>
    <property type="project" value="TreeGrafter"/>
</dbReference>
<dbReference type="Proteomes" id="UP000195570">
    <property type="component" value="Unassembled WGS sequence"/>
</dbReference>
<evidence type="ECO:0000256" key="5">
    <source>
        <dbReference type="ARBA" id="ARBA00022763"/>
    </source>
</evidence>
<evidence type="ECO:0000256" key="6">
    <source>
        <dbReference type="ARBA" id="ARBA00022801"/>
    </source>
</evidence>
<evidence type="ECO:0000256" key="13">
    <source>
        <dbReference type="SAM" id="MobiDB-lite"/>
    </source>
</evidence>
<dbReference type="GeneID" id="92380920"/>
<gene>
    <name evidence="15" type="ORF">TEOVI_000698600</name>
</gene>
<dbReference type="GO" id="GO:0035312">
    <property type="term" value="F:5'-3' DNA exonuclease activity"/>
    <property type="evidence" value="ECO:0007669"/>
    <property type="project" value="TreeGrafter"/>
</dbReference>
<dbReference type="GO" id="GO:0036297">
    <property type="term" value="P:interstrand cross-link repair"/>
    <property type="evidence" value="ECO:0007669"/>
    <property type="project" value="TreeGrafter"/>
</dbReference>
<evidence type="ECO:0000256" key="3">
    <source>
        <dbReference type="ARBA" id="ARBA00022722"/>
    </source>
</evidence>
<keyword evidence="7" id="KW-0269">Exonuclease</keyword>
<sequence>MAGGAAGKVTRTGDDMPDTLKKYMLTREVYRNASVAILVDAFVHTRRYLKSCRADGDGASSGLGPAGESFRGLFFLSHFHSDHYSGITEKWSHGTIYASRATGNVLCWKLGVRRSCVECLDLAVTYIFSLRNGDLVKKEEGRAECGEGCFSVELIPANHCPGAVMFLFRSADFGTILHTGDFRFSSPAVPALSIKHRCWEPDLRSNPVLKSMGNVDVLFLDNTYCQPQFTFPDRAAIFQTVNKEVLDMIMGCERRLSYSQSQEHMQTKEEGQTVSVAVIVGSYFIGKEIIALSVQENFPSKKSGDGAPAYAPIYVTPERYEAMRQLDYFPERFTPHHMKEPQDIYLGYRMGGNGESGGECTGRFTTCEVKLPVDSEISTSKTAGEMSSDHVAPDSMTGGVKYSLALFLVPLSLTTYSALAPAFGRPVRRRHGEGTAIDGGAADTGDETVSLWGNERVDLKQFDGVLFVNPTGWAAKVSRQKINERVSLLNIPYSEHCCFSELIDFVEFVNPALVVPTVSKEAFAQHESLFAEKAPRLRTRYSNMQPICRLLARASSVDSPETRTQPGDAKQEESIKTEKQRNPFAIGRSLNAEPSKGLSSANTCESRKGPECVDVEDEESTASEDTHNRNESGSLPNLVENARNEVVCKEMNIQPERVMSTVCRLGSVTQIRKRGRPHSRKPPSVAATTQAAIRRWCQSGYKSSDRANAKEVIDLSSDSE</sequence>
<dbReference type="Gene3D" id="3.60.15.10">
    <property type="entry name" value="Ribonuclease Z/Hydroxyacylglutathione hydrolase-like"/>
    <property type="match status" value="2"/>
</dbReference>
<dbReference type="InterPro" id="IPR036866">
    <property type="entry name" value="RibonucZ/Hydroxyglut_hydro"/>
</dbReference>
<keyword evidence="8" id="KW-0233">DNA recombination</keyword>
<evidence type="ECO:0000256" key="10">
    <source>
        <dbReference type="ARBA" id="ARBA00023242"/>
    </source>
</evidence>
<keyword evidence="16" id="KW-1185">Reference proteome</keyword>
<comment type="similarity">
    <text evidence="2">Belongs to the DNA repair metallo-beta-lactamase (DRMBL) family.</text>
</comment>
<feature type="region of interest" description="Disordered" evidence="13">
    <location>
        <begin position="700"/>
        <end position="720"/>
    </location>
</feature>
<dbReference type="GO" id="GO:0005634">
    <property type="term" value="C:nucleus"/>
    <property type="evidence" value="ECO:0007669"/>
    <property type="project" value="UniProtKB-SubCell"/>
</dbReference>
<dbReference type="AlphaFoldDB" id="A0A1G4I7I7"/>
<keyword evidence="10" id="KW-0539">Nucleus</keyword>
<name>A0A1G4I7I7_TRYEQ</name>
<reference evidence="15" key="1">
    <citation type="submission" date="2016-09" db="EMBL/GenBank/DDBJ databases">
        <authorList>
            <person name="Hebert L."/>
            <person name="Moumen B."/>
        </authorList>
    </citation>
    <scope>NUCLEOTIDE SEQUENCE [LARGE SCALE GENOMIC DNA]</scope>
    <source>
        <strain evidence="15">OVI</strain>
    </source>
</reference>
<keyword evidence="3" id="KW-0540">Nuclease</keyword>
<evidence type="ECO:0000256" key="7">
    <source>
        <dbReference type="ARBA" id="ARBA00022839"/>
    </source>
</evidence>
<evidence type="ECO:0000256" key="9">
    <source>
        <dbReference type="ARBA" id="ARBA00023204"/>
    </source>
</evidence>
<feature type="domain" description="DNA repair metallo-beta-lactamase" evidence="14">
    <location>
        <begin position="460"/>
        <end position="520"/>
    </location>
</feature>